<protein>
    <submittedName>
        <fullName evidence="2">Uncharacterized protein</fullName>
    </submittedName>
</protein>
<dbReference type="Proteomes" id="UP000054321">
    <property type="component" value="Unassembled WGS sequence"/>
</dbReference>
<dbReference type="AlphaFoldDB" id="A0A0C3DKL7"/>
<organism evidence="2 3">
    <name type="scientific">Oidiodendron maius (strain Zn)</name>
    <dbReference type="NCBI Taxonomy" id="913774"/>
    <lineage>
        <taxon>Eukaryota</taxon>
        <taxon>Fungi</taxon>
        <taxon>Dikarya</taxon>
        <taxon>Ascomycota</taxon>
        <taxon>Pezizomycotina</taxon>
        <taxon>Leotiomycetes</taxon>
        <taxon>Leotiomycetes incertae sedis</taxon>
        <taxon>Myxotrichaceae</taxon>
        <taxon>Oidiodendron</taxon>
    </lineage>
</organism>
<reference evidence="3" key="2">
    <citation type="submission" date="2015-01" db="EMBL/GenBank/DDBJ databases">
        <title>Evolutionary Origins and Diversification of the Mycorrhizal Mutualists.</title>
        <authorList>
            <consortium name="DOE Joint Genome Institute"/>
            <consortium name="Mycorrhizal Genomics Consortium"/>
            <person name="Kohler A."/>
            <person name="Kuo A."/>
            <person name="Nagy L.G."/>
            <person name="Floudas D."/>
            <person name="Copeland A."/>
            <person name="Barry K.W."/>
            <person name="Cichocki N."/>
            <person name="Veneault-Fourrey C."/>
            <person name="LaButti K."/>
            <person name="Lindquist E.A."/>
            <person name="Lipzen A."/>
            <person name="Lundell T."/>
            <person name="Morin E."/>
            <person name="Murat C."/>
            <person name="Riley R."/>
            <person name="Ohm R."/>
            <person name="Sun H."/>
            <person name="Tunlid A."/>
            <person name="Henrissat B."/>
            <person name="Grigoriev I.V."/>
            <person name="Hibbett D.S."/>
            <person name="Martin F."/>
        </authorList>
    </citation>
    <scope>NUCLEOTIDE SEQUENCE [LARGE SCALE GENOMIC DNA]</scope>
    <source>
        <strain evidence="3">Zn</strain>
    </source>
</reference>
<evidence type="ECO:0000256" key="1">
    <source>
        <dbReference type="SAM" id="MobiDB-lite"/>
    </source>
</evidence>
<dbReference type="EMBL" id="KN832874">
    <property type="protein sequence ID" value="KIN02518.1"/>
    <property type="molecule type" value="Genomic_DNA"/>
</dbReference>
<evidence type="ECO:0000313" key="3">
    <source>
        <dbReference type="Proteomes" id="UP000054321"/>
    </source>
</evidence>
<dbReference type="HOGENOM" id="CLU_3107009_0_0_1"/>
<keyword evidence="3" id="KW-1185">Reference proteome</keyword>
<proteinExistence type="predicted"/>
<feature type="region of interest" description="Disordered" evidence="1">
    <location>
        <begin position="1"/>
        <end position="51"/>
    </location>
</feature>
<dbReference type="InParanoid" id="A0A0C3DKL7"/>
<feature type="compositionally biased region" description="Basic and acidic residues" evidence="1">
    <location>
        <begin position="24"/>
        <end position="41"/>
    </location>
</feature>
<name>A0A0C3DKL7_OIDMZ</name>
<reference evidence="2 3" key="1">
    <citation type="submission" date="2014-04" db="EMBL/GenBank/DDBJ databases">
        <authorList>
            <consortium name="DOE Joint Genome Institute"/>
            <person name="Kuo A."/>
            <person name="Martino E."/>
            <person name="Perotto S."/>
            <person name="Kohler A."/>
            <person name="Nagy L.G."/>
            <person name="Floudas D."/>
            <person name="Copeland A."/>
            <person name="Barry K.W."/>
            <person name="Cichocki N."/>
            <person name="Veneault-Fourrey C."/>
            <person name="LaButti K."/>
            <person name="Lindquist E.A."/>
            <person name="Lipzen A."/>
            <person name="Lundell T."/>
            <person name="Morin E."/>
            <person name="Murat C."/>
            <person name="Sun H."/>
            <person name="Tunlid A."/>
            <person name="Henrissat B."/>
            <person name="Grigoriev I.V."/>
            <person name="Hibbett D.S."/>
            <person name="Martin F."/>
            <person name="Nordberg H.P."/>
            <person name="Cantor M.N."/>
            <person name="Hua S.X."/>
        </authorList>
    </citation>
    <scope>NUCLEOTIDE SEQUENCE [LARGE SCALE GENOMIC DNA]</scope>
    <source>
        <strain evidence="2 3">Zn</strain>
    </source>
</reference>
<evidence type="ECO:0000313" key="2">
    <source>
        <dbReference type="EMBL" id="KIN02518.1"/>
    </source>
</evidence>
<accession>A0A0C3DKL7</accession>
<sequence length="51" mass="5884">MQQERKGKGNHLTLESQIRKPKSKSQDKLSSRAEDRFHSDLTLENARFAGK</sequence>
<gene>
    <name evidence="2" type="ORF">OIDMADRAFT_18359</name>
</gene>